<protein>
    <recommendedName>
        <fullName evidence="1">DUF3991 domain-containing protein</fullName>
    </recommendedName>
</protein>
<dbReference type="Pfam" id="PF13154">
    <property type="entry name" value="DUF3991"/>
    <property type="match status" value="1"/>
</dbReference>
<dbReference type="SUPFAM" id="SSF56731">
    <property type="entry name" value="DNA primase core"/>
    <property type="match status" value="1"/>
</dbReference>
<evidence type="ECO:0000313" key="2">
    <source>
        <dbReference type="EMBL" id="KEY61807.1"/>
    </source>
</evidence>
<name>A0A084A928_LACLC</name>
<dbReference type="InterPro" id="IPR025054">
    <property type="entry name" value="DUF3991"/>
</dbReference>
<reference evidence="2 3" key="1">
    <citation type="submission" date="2014-06" db="EMBL/GenBank/DDBJ databases">
        <title>Draft genome sequence of the putrescine producing strain Lactococcus lactis subsp cremoris GE214.</title>
        <authorList>
            <person name="Ladero V."/>
            <person name="Linares D.M."/>
            <person name="del Rio B."/>
            <person name="Mayo B."/>
            <person name="Martin M.C."/>
            <person name="Fernandez M."/>
            <person name="Alvarez M.A."/>
        </authorList>
    </citation>
    <scope>NUCLEOTIDE SEQUENCE [LARGE SCALE GENOMIC DNA]</scope>
    <source>
        <strain evidence="2 3">GE214</strain>
    </source>
</reference>
<evidence type="ECO:0000313" key="3">
    <source>
        <dbReference type="Proteomes" id="UP000028401"/>
    </source>
</evidence>
<proteinExistence type="predicted"/>
<dbReference type="Gene3D" id="3.40.1360.10">
    <property type="match status" value="1"/>
</dbReference>
<dbReference type="PATRIC" id="fig|1415168.3.peg.2135"/>
<organism evidence="2 3">
    <name type="scientific">Lactococcus cremoris subsp. cremoris GE214</name>
    <dbReference type="NCBI Taxonomy" id="1415168"/>
    <lineage>
        <taxon>Bacteria</taxon>
        <taxon>Bacillati</taxon>
        <taxon>Bacillota</taxon>
        <taxon>Bacilli</taxon>
        <taxon>Lactobacillales</taxon>
        <taxon>Streptococcaceae</taxon>
        <taxon>Lactococcus</taxon>
        <taxon>Lactococcus cremoris subsp. cremoris</taxon>
    </lineage>
</organism>
<gene>
    <name evidence="2" type="ORF">U725_02061</name>
</gene>
<feature type="domain" description="DUF3991" evidence="1">
    <location>
        <begin position="119"/>
        <end position="171"/>
    </location>
</feature>
<dbReference type="AlphaFoldDB" id="A0A084A928"/>
<dbReference type="RefSeq" id="WP_010890682.1">
    <property type="nucleotide sequence ID" value="NZ_AZSI01000113.1"/>
</dbReference>
<comment type="caution">
    <text evidence="2">The sequence shown here is derived from an EMBL/GenBank/DDBJ whole genome shotgun (WGS) entry which is preliminary data.</text>
</comment>
<evidence type="ECO:0000259" key="1">
    <source>
        <dbReference type="Pfam" id="PF13154"/>
    </source>
</evidence>
<dbReference type="SUPFAM" id="SSF57783">
    <property type="entry name" value="Zinc beta-ribbon"/>
    <property type="match status" value="1"/>
</dbReference>
<dbReference type="Pfam" id="PF13155">
    <property type="entry name" value="Toprim_2"/>
    <property type="match status" value="1"/>
</dbReference>
<dbReference type="Proteomes" id="UP000028401">
    <property type="component" value="Unassembled WGS sequence"/>
</dbReference>
<sequence>MEKHKVDFYNIPIVDYLLSIGEPLESVGHNYYQHKHHDSLKINQRKNYFVWNSRSSEKNSRGGVVQYMQIMHNLSLQETLSKLSEDLDGKVLPAIPKKSYPKKFNYKVKEAIVPIETQRYLVAKRKIPNKIVRLFFSYDLISQNENNEVIFKWFKGDKVVGFSKQGTIPLTDEEKEKYHTKRDFFKYVAPTTEADTMWGFNYLSGEPKHIFFFESEIDLLSYYSIFEEELNETGNFWLISINGVAIEKVYSFFRYGIENLNLKETCQSLHVCFDNDIAGKQACNKLQHLEFKNIPFQNDLPKEFKDWNEVLQNK</sequence>
<dbReference type="EMBL" id="AZSI01000113">
    <property type="protein sequence ID" value="KEY61807.1"/>
    <property type="molecule type" value="Genomic_DNA"/>
</dbReference>
<accession>A0A084A928</accession>